<feature type="repeat" description="TPR" evidence="1">
    <location>
        <begin position="74"/>
        <end position="107"/>
    </location>
</feature>
<proteinExistence type="predicted"/>
<evidence type="ECO:0000313" key="4">
    <source>
        <dbReference type="Proteomes" id="UP000005801"/>
    </source>
</evidence>
<dbReference type="AlphaFoldDB" id="A6GIF4"/>
<dbReference type="InterPro" id="IPR011990">
    <property type="entry name" value="TPR-like_helical_dom_sf"/>
</dbReference>
<accession>A6GIF4</accession>
<feature type="chain" id="PRO_5002697895" evidence="2">
    <location>
        <begin position="37"/>
        <end position="310"/>
    </location>
</feature>
<dbReference type="InterPro" id="IPR019734">
    <property type="entry name" value="TPR_rpt"/>
</dbReference>
<keyword evidence="4" id="KW-1185">Reference proteome</keyword>
<dbReference type="Pfam" id="PF13432">
    <property type="entry name" value="TPR_16"/>
    <property type="match status" value="1"/>
</dbReference>
<evidence type="ECO:0000256" key="1">
    <source>
        <dbReference type="PROSITE-ProRule" id="PRU00339"/>
    </source>
</evidence>
<keyword evidence="1" id="KW-0802">TPR repeat</keyword>
<dbReference type="Gene3D" id="1.25.40.10">
    <property type="entry name" value="Tetratricopeptide repeat domain"/>
    <property type="match status" value="2"/>
</dbReference>
<dbReference type="PROSITE" id="PS50005">
    <property type="entry name" value="TPR"/>
    <property type="match status" value="2"/>
</dbReference>
<dbReference type="Proteomes" id="UP000005801">
    <property type="component" value="Unassembled WGS sequence"/>
</dbReference>
<sequence length="310" mass="34613">MISRPEKVSFLMRRTLTAALLAAAVLLPACNLTSQARVESIKRMNEGIQQLNKNNMSAAEKAMQEAIKTDPTHAEAYLNLGKMYRKQQKWVDAEKAFRGAIENMGEPGHGEFWFELGSVQVAQSAEVGTSRAEQETKWRDAIASFDEAIKLKPTLYKAHYQVGVLYEKLDEPEQADVAYRECIKINGTYSPCFVSLGNMYIDYGFSAVAMAVLDTGTKVNETDADMWNGMGRALLNLNKPKEAVDAYKKARRIDPDKPDVLFGLGMAYAEIPMRKEAEETLDEFLSKAGQSPEHIKKAAQDTIMRMQGPI</sequence>
<name>A6GIF4_9BACT</name>
<dbReference type="eggNOG" id="COG0457">
    <property type="taxonomic scope" value="Bacteria"/>
</dbReference>
<dbReference type="STRING" id="391625.PPSIR1_33988"/>
<dbReference type="SUPFAM" id="SSF48452">
    <property type="entry name" value="TPR-like"/>
    <property type="match status" value="1"/>
</dbReference>
<feature type="signal peptide" evidence="2">
    <location>
        <begin position="1"/>
        <end position="36"/>
    </location>
</feature>
<feature type="repeat" description="TPR" evidence="1">
    <location>
        <begin position="224"/>
        <end position="257"/>
    </location>
</feature>
<protein>
    <submittedName>
        <fullName evidence="3">TPR repeat</fullName>
    </submittedName>
</protein>
<organism evidence="3 4">
    <name type="scientific">Plesiocystis pacifica SIR-1</name>
    <dbReference type="NCBI Taxonomy" id="391625"/>
    <lineage>
        <taxon>Bacteria</taxon>
        <taxon>Pseudomonadati</taxon>
        <taxon>Myxococcota</taxon>
        <taxon>Polyangia</taxon>
        <taxon>Nannocystales</taxon>
        <taxon>Nannocystaceae</taxon>
        <taxon>Plesiocystis</taxon>
    </lineage>
</organism>
<comment type="caution">
    <text evidence="3">The sequence shown here is derived from an EMBL/GenBank/DDBJ whole genome shotgun (WGS) entry which is preliminary data.</text>
</comment>
<dbReference type="Pfam" id="PF13414">
    <property type="entry name" value="TPR_11"/>
    <property type="match status" value="1"/>
</dbReference>
<dbReference type="SMART" id="SM00028">
    <property type="entry name" value="TPR"/>
    <property type="match status" value="5"/>
</dbReference>
<gene>
    <name evidence="3" type="ORF">PPSIR1_33988</name>
</gene>
<evidence type="ECO:0000256" key="2">
    <source>
        <dbReference type="SAM" id="SignalP"/>
    </source>
</evidence>
<dbReference type="Pfam" id="PF13181">
    <property type="entry name" value="TPR_8"/>
    <property type="match status" value="1"/>
</dbReference>
<dbReference type="PANTHER" id="PTHR12558:SF13">
    <property type="entry name" value="CELL DIVISION CYCLE PROTEIN 27 HOMOLOG"/>
    <property type="match status" value="1"/>
</dbReference>
<keyword evidence="2" id="KW-0732">Signal</keyword>
<dbReference type="EMBL" id="ABCS01000135">
    <property type="protein sequence ID" value="EDM74365.1"/>
    <property type="molecule type" value="Genomic_DNA"/>
</dbReference>
<dbReference type="PANTHER" id="PTHR12558">
    <property type="entry name" value="CELL DIVISION CYCLE 16,23,27"/>
    <property type="match status" value="1"/>
</dbReference>
<evidence type="ECO:0000313" key="3">
    <source>
        <dbReference type="EMBL" id="EDM74365.1"/>
    </source>
</evidence>
<reference evidence="3 4" key="1">
    <citation type="submission" date="2007-06" db="EMBL/GenBank/DDBJ databases">
        <authorList>
            <person name="Shimkets L."/>
            <person name="Ferriera S."/>
            <person name="Johnson J."/>
            <person name="Kravitz S."/>
            <person name="Beeson K."/>
            <person name="Sutton G."/>
            <person name="Rogers Y.-H."/>
            <person name="Friedman R."/>
            <person name="Frazier M."/>
            <person name="Venter J.C."/>
        </authorList>
    </citation>
    <scope>NUCLEOTIDE SEQUENCE [LARGE SCALE GENOMIC DNA]</scope>
    <source>
        <strain evidence="3 4">SIR-1</strain>
    </source>
</reference>